<dbReference type="Pfam" id="PF08845">
    <property type="entry name" value="SymE_toxin"/>
    <property type="match status" value="1"/>
</dbReference>
<evidence type="ECO:0000313" key="2">
    <source>
        <dbReference type="EMBL" id="CBA72756.1"/>
    </source>
</evidence>
<accession>D2TZ10</accession>
<proteinExistence type="predicted"/>
<dbReference type="AlphaFoldDB" id="D2TZ10"/>
<gene>
    <name evidence="2" type="ORF">ARN_14030</name>
</gene>
<sequence length="95" mass="10612">MITGCSLSSLLTTQLTEIVTMAKCNCKVKPLTVTEATVKSRRYTVGYLPNRRKPNPSPQMIISGKWLSELGFHIGSHFTINRQAGELVIRLVKNH</sequence>
<dbReference type="GO" id="GO:0016788">
    <property type="term" value="F:hydrolase activity, acting on ester bonds"/>
    <property type="evidence" value="ECO:0007669"/>
    <property type="project" value="InterPro"/>
</dbReference>
<dbReference type="GO" id="GO:0016070">
    <property type="term" value="P:RNA metabolic process"/>
    <property type="evidence" value="ECO:0007669"/>
    <property type="project" value="InterPro"/>
</dbReference>
<protein>
    <recommendedName>
        <fullName evidence="1">Toxin SymE-like domain-containing protein</fullName>
    </recommendedName>
</protein>
<dbReference type="GO" id="GO:0003723">
    <property type="term" value="F:RNA binding"/>
    <property type="evidence" value="ECO:0007669"/>
    <property type="project" value="InterPro"/>
</dbReference>
<dbReference type="InterPro" id="IPR014944">
    <property type="entry name" value="Toxin_SymE-like"/>
</dbReference>
<dbReference type="EMBL" id="FN545187">
    <property type="protein sequence ID" value="CBA72756.1"/>
    <property type="molecule type" value="Genomic_DNA"/>
</dbReference>
<reference evidence="2" key="1">
    <citation type="journal article" date="2010" name="Insect Mol. Biol.">
        <title>The draft genome sequence of Arsenophonus nasoniae, son-killer bacterium of Nasonia vitripennis, reveals genes associated with virulence and symbiosis.</title>
        <authorList>
            <person name="Wilkes T."/>
            <person name="Darby A.C."/>
            <person name="Choi J."/>
            <person name="Colborne J.K."/>
            <person name="Werren J.H."/>
            <person name="Hurst G.D.D."/>
        </authorList>
    </citation>
    <scope>NUCLEOTIDE SEQUENCE</scope>
</reference>
<name>D2TZ10_9GAMM</name>
<dbReference type="GO" id="GO:0005737">
    <property type="term" value="C:cytoplasm"/>
    <property type="evidence" value="ECO:0007669"/>
    <property type="project" value="InterPro"/>
</dbReference>
<organism evidence="2">
    <name type="scientific">Arsenophonus nasoniae</name>
    <name type="common">son-killer infecting Nasonia vitripennis</name>
    <dbReference type="NCBI Taxonomy" id="638"/>
    <lineage>
        <taxon>Bacteria</taxon>
        <taxon>Pseudomonadati</taxon>
        <taxon>Pseudomonadota</taxon>
        <taxon>Gammaproteobacteria</taxon>
        <taxon>Enterobacterales</taxon>
        <taxon>Morganellaceae</taxon>
        <taxon>Arsenophonus</taxon>
    </lineage>
</organism>
<evidence type="ECO:0000259" key="1">
    <source>
        <dbReference type="Pfam" id="PF08845"/>
    </source>
</evidence>
<feature type="domain" description="Toxin SymE-like" evidence="1">
    <location>
        <begin position="41"/>
        <end position="90"/>
    </location>
</feature>